<proteinExistence type="predicted"/>
<evidence type="ECO:0000313" key="4">
    <source>
        <dbReference type="Proteomes" id="UP000823914"/>
    </source>
</evidence>
<organism evidence="3 4">
    <name type="scientific">Candidatus Treponema excrementipullorum</name>
    <dbReference type="NCBI Taxonomy" id="2838768"/>
    <lineage>
        <taxon>Bacteria</taxon>
        <taxon>Pseudomonadati</taxon>
        <taxon>Spirochaetota</taxon>
        <taxon>Spirochaetia</taxon>
        <taxon>Spirochaetales</taxon>
        <taxon>Treponemataceae</taxon>
        <taxon>Treponema</taxon>
    </lineage>
</organism>
<dbReference type="InterPro" id="IPR011055">
    <property type="entry name" value="Dup_hybrid_motif"/>
</dbReference>
<comment type="caution">
    <text evidence="3">The sequence shown here is derived from an EMBL/GenBank/DDBJ whole genome shotgun (WGS) entry which is preliminary data.</text>
</comment>
<evidence type="ECO:0000259" key="2">
    <source>
        <dbReference type="PROSITE" id="PS51782"/>
    </source>
</evidence>
<feature type="transmembrane region" description="Helical" evidence="1">
    <location>
        <begin position="80"/>
        <end position="101"/>
    </location>
</feature>
<accession>A0A9E2NYU7</accession>
<dbReference type="PROSITE" id="PS51782">
    <property type="entry name" value="LYSM"/>
    <property type="match status" value="2"/>
</dbReference>
<dbReference type="Gene3D" id="2.70.70.10">
    <property type="entry name" value="Glucose Permease (Domain IIA)"/>
    <property type="match status" value="1"/>
</dbReference>
<dbReference type="SUPFAM" id="SSF54106">
    <property type="entry name" value="LysM domain"/>
    <property type="match status" value="1"/>
</dbReference>
<evidence type="ECO:0000256" key="1">
    <source>
        <dbReference type="SAM" id="Phobius"/>
    </source>
</evidence>
<reference evidence="3" key="2">
    <citation type="submission" date="2021-04" db="EMBL/GenBank/DDBJ databases">
        <authorList>
            <person name="Gilroy R."/>
        </authorList>
    </citation>
    <scope>NUCLEOTIDE SEQUENCE</scope>
    <source>
        <strain evidence="3">Gambia15-2214</strain>
    </source>
</reference>
<dbReference type="InterPro" id="IPR016047">
    <property type="entry name" value="M23ase_b-sheet_dom"/>
</dbReference>
<gene>
    <name evidence="3" type="ORF">IAA16_05300</name>
</gene>
<dbReference type="GO" id="GO:0004222">
    <property type="term" value="F:metalloendopeptidase activity"/>
    <property type="evidence" value="ECO:0007669"/>
    <property type="project" value="TreeGrafter"/>
</dbReference>
<dbReference type="Pfam" id="PF01551">
    <property type="entry name" value="Peptidase_M23"/>
    <property type="match status" value="1"/>
</dbReference>
<evidence type="ECO:0000313" key="3">
    <source>
        <dbReference type="EMBL" id="MBU3849962.1"/>
    </source>
</evidence>
<dbReference type="CDD" id="cd12797">
    <property type="entry name" value="M23_peptidase"/>
    <property type="match status" value="1"/>
</dbReference>
<name>A0A9E2NYU7_9SPIR</name>
<dbReference type="PANTHER" id="PTHR21666:SF270">
    <property type="entry name" value="MUREIN HYDROLASE ACTIVATOR ENVC"/>
    <property type="match status" value="1"/>
</dbReference>
<sequence length="408" mass="45366">MEVYTYLDNRKTTFRPQARLLKKRSYKAHKVNKTSFSQEHIFSTYNIYEVHQKTKQLAESFGAYFDILFQKLTWYFRHRFFSVLFYTGIMTCAVIFSWSLISLKAYYSGLGSNVELEYLSPQEIEVLDKVMNDFALLQTDKVDAAGNLLVDGQALTIADINLSQPVTYSEYTIKNGDTISGISQKFGLTNISTLIAVNDIGNVRQIRAGQKLKIPSTDGLIHTVKQGDSIESLSVRYGTPVENILDVNNLDSVTLKEGQQLFIPGARLSVTDLKKAMGELFILPLSGRYRISSSFGNRQDPFTGVASFHTGVDLAIAQGTPIKAAMSGKVAAVGYTNVYGNYVIIDHENGYQTLYAHMYKPSPLSKGTRVAQGTQIGMVGSTGYSTGPHLHFTVYKNGKLIDPMTVLK</sequence>
<keyword evidence="1" id="KW-0812">Transmembrane</keyword>
<dbReference type="SMART" id="SM00257">
    <property type="entry name" value="LysM"/>
    <property type="match status" value="2"/>
</dbReference>
<reference evidence="3" key="1">
    <citation type="journal article" date="2021" name="PeerJ">
        <title>Extensive microbial diversity within the chicken gut microbiome revealed by metagenomics and culture.</title>
        <authorList>
            <person name="Gilroy R."/>
            <person name="Ravi A."/>
            <person name="Getino M."/>
            <person name="Pursley I."/>
            <person name="Horton D.L."/>
            <person name="Alikhan N.F."/>
            <person name="Baker D."/>
            <person name="Gharbi K."/>
            <person name="Hall N."/>
            <person name="Watson M."/>
            <person name="Adriaenssens E.M."/>
            <person name="Foster-Nyarko E."/>
            <person name="Jarju S."/>
            <person name="Secka A."/>
            <person name="Antonio M."/>
            <person name="Oren A."/>
            <person name="Chaudhuri R.R."/>
            <person name="La Ragione R."/>
            <person name="Hildebrand F."/>
            <person name="Pallen M.J."/>
        </authorList>
    </citation>
    <scope>NUCLEOTIDE SEQUENCE</scope>
    <source>
        <strain evidence="3">Gambia15-2214</strain>
    </source>
</reference>
<protein>
    <submittedName>
        <fullName evidence="3">M23 family metallopeptidase</fullName>
    </submittedName>
</protein>
<feature type="domain" description="LysM" evidence="2">
    <location>
        <begin position="169"/>
        <end position="214"/>
    </location>
</feature>
<dbReference type="PANTHER" id="PTHR21666">
    <property type="entry name" value="PEPTIDASE-RELATED"/>
    <property type="match status" value="1"/>
</dbReference>
<keyword evidence="1" id="KW-1133">Transmembrane helix</keyword>
<dbReference type="Pfam" id="PF01476">
    <property type="entry name" value="LysM"/>
    <property type="match status" value="2"/>
</dbReference>
<dbReference type="InterPro" id="IPR018392">
    <property type="entry name" value="LysM"/>
</dbReference>
<keyword evidence="1" id="KW-0472">Membrane</keyword>
<dbReference type="Gene3D" id="3.10.350.10">
    <property type="entry name" value="LysM domain"/>
    <property type="match status" value="2"/>
</dbReference>
<dbReference type="InterPro" id="IPR036779">
    <property type="entry name" value="LysM_dom_sf"/>
</dbReference>
<dbReference type="InterPro" id="IPR050570">
    <property type="entry name" value="Cell_wall_metabolism_enzyme"/>
</dbReference>
<dbReference type="CDD" id="cd00118">
    <property type="entry name" value="LysM"/>
    <property type="match status" value="2"/>
</dbReference>
<dbReference type="EMBL" id="JAHLFV010000125">
    <property type="protein sequence ID" value="MBU3849962.1"/>
    <property type="molecule type" value="Genomic_DNA"/>
</dbReference>
<dbReference type="AlphaFoldDB" id="A0A9E2NYU7"/>
<dbReference type="SUPFAM" id="SSF51261">
    <property type="entry name" value="Duplicated hybrid motif"/>
    <property type="match status" value="1"/>
</dbReference>
<feature type="domain" description="LysM" evidence="2">
    <location>
        <begin position="220"/>
        <end position="263"/>
    </location>
</feature>
<dbReference type="Proteomes" id="UP000823914">
    <property type="component" value="Unassembled WGS sequence"/>
</dbReference>